<organism evidence="3 4">
    <name type="scientific">Kitasatospora misakiensis</name>
    <dbReference type="NCBI Taxonomy" id="67330"/>
    <lineage>
        <taxon>Bacteria</taxon>
        <taxon>Bacillati</taxon>
        <taxon>Actinomycetota</taxon>
        <taxon>Actinomycetes</taxon>
        <taxon>Kitasatosporales</taxon>
        <taxon>Streptomycetaceae</taxon>
        <taxon>Kitasatospora</taxon>
    </lineage>
</organism>
<keyword evidence="4" id="KW-1185">Reference proteome</keyword>
<accession>A0ABW0X9T0</accession>
<dbReference type="Proteomes" id="UP001595975">
    <property type="component" value="Unassembled WGS sequence"/>
</dbReference>
<comment type="caution">
    <text evidence="3">The sequence shown here is derived from an EMBL/GenBank/DDBJ whole genome shotgun (WGS) entry which is preliminary data.</text>
</comment>
<dbReference type="EMBL" id="JBHSOF010000052">
    <property type="protein sequence ID" value="MFC5667191.1"/>
    <property type="molecule type" value="Genomic_DNA"/>
</dbReference>
<gene>
    <name evidence="3" type="ORF">ACFP3U_30025</name>
</gene>
<protein>
    <submittedName>
        <fullName evidence="3">Uncharacterized protein</fullName>
    </submittedName>
</protein>
<name>A0ABW0X9T0_9ACTN</name>
<keyword evidence="2" id="KW-1133">Transmembrane helix</keyword>
<evidence type="ECO:0000313" key="3">
    <source>
        <dbReference type="EMBL" id="MFC5667191.1"/>
    </source>
</evidence>
<keyword evidence="2" id="KW-0812">Transmembrane</keyword>
<evidence type="ECO:0000256" key="1">
    <source>
        <dbReference type="SAM" id="MobiDB-lite"/>
    </source>
</evidence>
<keyword evidence="2" id="KW-0472">Membrane</keyword>
<feature type="compositionally biased region" description="Low complexity" evidence="1">
    <location>
        <begin position="10"/>
        <end position="39"/>
    </location>
</feature>
<sequence length="289" mass="29933">MTDSTVTEQAVPEQAVPEPRAEEVAAAPTPTPAAAASSAAPSEAARRLALRAGGAIVAAALVGVAIGVGIIQVRYDDPAPAVAAAAPSAAPAPTPTATPFGAKSNGSHFGSLRDLLLPATGGYGLGPDDGGYGNDTELTGEQLTAELDDDLLPVPKAQQDKLRQYWQGLHVRATGVRTYKHRLNNLVIGVRLHQFNQQEVQRMNEYTAVFTGDSGLFRVGPAVPGHPEAHCYLMPARPSAPIDRMECSAAAGDLLVVLSAEGPAPLPKDTIVTFLTQQLDRLASPGASV</sequence>
<feature type="transmembrane region" description="Helical" evidence="2">
    <location>
        <begin position="48"/>
        <end position="71"/>
    </location>
</feature>
<reference evidence="4" key="1">
    <citation type="journal article" date="2019" name="Int. J. Syst. Evol. Microbiol.">
        <title>The Global Catalogue of Microorganisms (GCM) 10K type strain sequencing project: providing services to taxonomists for standard genome sequencing and annotation.</title>
        <authorList>
            <consortium name="The Broad Institute Genomics Platform"/>
            <consortium name="The Broad Institute Genome Sequencing Center for Infectious Disease"/>
            <person name="Wu L."/>
            <person name="Ma J."/>
        </authorList>
    </citation>
    <scope>NUCLEOTIDE SEQUENCE [LARGE SCALE GENOMIC DNA]</scope>
    <source>
        <strain evidence="4">CGMCC 4.1437</strain>
    </source>
</reference>
<proteinExistence type="predicted"/>
<dbReference type="RefSeq" id="WP_380228870.1">
    <property type="nucleotide sequence ID" value="NZ_JBHSOF010000052.1"/>
</dbReference>
<feature type="region of interest" description="Disordered" evidence="1">
    <location>
        <begin position="1"/>
        <end position="39"/>
    </location>
</feature>
<evidence type="ECO:0000313" key="4">
    <source>
        <dbReference type="Proteomes" id="UP001595975"/>
    </source>
</evidence>
<evidence type="ECO:0000256" key="2">
    <source>
        <dbReference type="SAM" id="Phobius"/>
    </source>
</evidence>